<comment type="subcellular location">
    <subcellularLocation>
        <location evidence="10">Cytoplasm</location>
    </subcellularLocation>
</comment>
<dbReference type="NCBIfam" id="NF033855">
    <property type="entry name" value="tRNA_MNMC2"/>
    <property type="match status" value="1"/>
</dbReference>
<dbReference type="InterPro" id="IPR047785">
    <property type="entry name" value="tRNA_MNMC2"/>
</dbReference>
<comment type="caution">
    <text evidence="13">The sequence shown here is derived from an EMBL/GenBank/DDBJ whole genome shotgun (WGS) entry which is preliminary data.</text>
</comment>
<keyword evidence="7 10" id="KW-0274">FAD</keyword>
<dbReference type="NCBIfam" id="NF002481">
    <property type="entry name" value="PRK01747.1-2"/>
    <property type="match status" value="1"/>
</dbReference>
<evidence type="ECO:0000256" key="5">
    <source>
        <dbReference type="ARBA" id="ARBA00022691"/>
    </source>
</evidence>
<dbReference type="PANTHER" id="PTHR13847">
    <property type="entry name" value="SARCOSINE DEHYDROGENASE-RELATED"/>
    <property type="match status" value="1"/>
</dbReference>
<keyword evidence="9 10" id="KW-0511">Multifunctional enzyme</keyword>
<keyword evidence="8 10" id="KW-0560">Oxidoreductase</keyword>
<dbReference type="Gene3D" id="3.30.9.10">
    <property type="entry name" value="D-Amino Acid Oxidase, subunit A, domain 2"/>
    <property type="match status" value="1"/>
</dbReference>
<dbReference type="EC" id="1.5.-.-" evidence="10"/>
<dbReference type="InterPro" id="IPR036188">
    <property type="entry name" value="FAD/NAD-bd_sf"/>
</dbReference>
<dbReference type="NCBIfam" id="NF002483">
    <property type="entry name" value="PRK01747.1-4"/>
    <property type="match status" value="1"/>
</dbReference>
<keyword evidence="5 10" id="KW-0949">S-adenosyl-L-methionine</keyword>
<dbReference type="InterPro" id="IPR008471">
    <property type="entry name" value="MnmC-like_methylTransf"/>
</dbReference>
<dbReference type="AlphaFoldDB" id="A0ABC8QGQ0"/>
<evidence type="ECO:0000256" key="6">
    <source>
        <dbReference type="ARBA" id="ARBA00022694"/>
    </source>
</evidence>
<dbReference type="HAMAP" id="MF_01102">
    <property type="entry name" value="MnmC"/>
    <property type="match status" value="1"/>
</dbReference>
<evidence type="ECO:0000313" key="13">
    <source>
        <dbReference type="EMBL" id="CAJ0785076.1"/>
    </source>
</evidence>
<dbReference type="GO" id="GO:0002097">
    <property type="term" value="P:tRNA wobble base modification"/>
    <property type="evidence" value="ECO:0007669"/>
    <property type="project" value="UniProtKB-UniRule"/>
</dbReference>
<organism evidence="13 14">
    <name type="scientific">Ralstonia holmesii</name>
    <dbReference type="NCBI Taxonomy" id="3058602"/>
    <lineage>
        <taxon>Bacteria</taxon>
        <taxon>Pseudomonadati</taxon>
        <taxon>Pseudomonadota</taxon>
        <taxon>Betaproteobacteria</taxon>
        <taxon>Burkholderiales</taxon>
        <taxon>Burkholderiaceae</taxon>
        <taxon>Ralstonia</taxon>
    </lineage>
</organism>
<feature type="domain" description="FAD dependent oxidoreductase" evidence="11">
    <location>
        <begin position="295"/>
        <end position="665"/>
    </location>
</feature>
<accession>A0ABC8QGQ0</accession>
<dbReference type="GO" id="GO:0005737">
    <property type="term" value="C:cytoplasm"/>
    <property type="evidence" value="ECO:0007669"/>
    <property type="project" value="UniProtKB-SubCell"/>
</dbReference>
<dbReference type="GO" id="GO:0050660">
    <property type="term" value="F:flavin adenine dinucleotide binding"/>
    <property type="evidence" value="ECO:0007669"/>
    <property type="project" value="UniProtKB-UniRule"/>
</dbReference>
<evidence type="ECO:0000256" key="9">
    <source>
        <dbReference type="ARBA" id="ARBA00023268"/>
    </source>
</evidence>
<dbReference type="Proteomes" id="UP001189663">
    <property type="component" value="Unassembled WGS sequence"/>
</dbReference>
<reference evidence="13 14" key="1">
    <citation type="submission" date="2023-07" db="EMBL/GenBank/DDBJ databases">
        <authorList>
            <person name="Peeters C."/>
        </authorList>
    </citation>
    <scope>NUCLEOTIDE SEQUENCE [LARGE SCALE GENOMIC DNA]</scope>
    <source>
        <strain evidence="13 14">LMG 18096</strain>
    </source>
</reference>
<comment type="similarity">
    <text evidence="10">In the C-terminal section; belongs to the DAO family.</text>
</comment>
<dbReference type="Pfam" id="PF05430">
    <property type="entry name" value="Methyltransf_30"/>
    <property type="match status" value="1"/>
</dbReference>
<comment type="cofactor">
    <cofactor evidence="10">
        <name>FAD</name>
        <dbReference type="ChEBI" id="CHEBI:57692"/>
    </cofactor>
</comment>
<evidence type="ECO:0000256" key="10">
    <source>
        <dbReference type="HAMAP-Rule" id="MF_01102"/>
    </source>
</evidence>
<name>A0ABC8QGQ0_9RALS</name>
<dbReference type="GO" id="GO:0032259">
    <property type="term" value="P:methylation"/>
    <property type="evidence" value="ECO:0007669"/>
    <property type="project" value="UniProtKB-KW"/>
</dbReference>
<evidence type="ECO:0000256" key="3">
    <source>
        <dbReference type="ARBA" id="ARBA00022630"/>
    </source>
</evidence>
<dbReference type="Pfam" id="PF01266">
    <property type="entry name" value="DAO"/>
    <property type="match status" value="1"/>
</dbReference>
<dbReference type="GO" id="GO:0004808">
    <property type="term" value="F:tRNA (5-methylaminomethyl-2-thiouridylate)(34)-methyltransferase activity"/>
    <property type="evidence" value="ECO:0007669"/>
    <property type="project" value="UniProtKB-EC"/>
</dbReference>
<dbReference type="NCBIfam" id="TIGR03197">
    <property type="entry name" value="MnmC_Cterm"/>
    <property type="match status" value="1"/>
</dbReference>
<evidence type="ECO:0000259" key="12">
    <source>
        <dbReference type="Pfam" id="PF05430"/>
    </source>
</evidence>
<dbReference type="InterPro" id="IPR023032">
    <property type="entry name" value="tRNA_MAMT_biosynth_bifunc_MnmC"/>
</dbReference>
<evidence type="ECO:0000256" key="4">
    <source>
        <dbReference type="ARBA" id="ARBA00022679"/>
    </source>
</evidence>
<dbReference type="SUPFAM" id="SSF51905">
    <property type="entry name" value="FAD/NAD(P)-binding domain"/>
    <property type="match status" value="1"/>
</dbReference>
<dbReference type="EMBL" id="CATZAT010000002">
    <property type="protein sequence ID" value="CAJ0785076.1"/>
    <property type="molecule type" value="Genomic_DNA"/>
</dbReference>
<evidence type="ECO:0000256" key="2">
    <source>
        <dbReference type="ARBA" id="ARBA00022603"/>
    </source>
</evidence>
<dbReference type="Gene3D" id="3.50.50.60">
    <property type="entry name" value="FAD/NAD(P)-binding domain"/>
    <property type="match status" value="1"/>
</dbReference>
<keyword evidence="4 10" id="KW-0808">Transferase</keyword>
<protein>
    <recommendedName>
        <fullName evidence="10">tRNA 5-methylaminomethyl-2-thiouridine biosynthesis bifunctional protein MnmC</fullName>
        <shortName evidence="10">tRNA mnm(5)s(2)U biosynthesis bifunctional protein</shortName>
    </recommendedName>
    <domain>
        <recommendedName>
            <fullName evidence="10">tRNA (mnm(5)s(2)U34)-methyltransferase</fullName>
            <ecNumber evidence="10">2.1.1.61</ecNumber>
        </recommendedName>
    </domain>
    <domain>
        <recommendedName>
            <fullName evidence="10">FAD-dependent cmnm(5)s(2)U34 oxidoreductase</fullName>
            <ecNumber evidence="10">1.5.-.-</ecNumber>
        </recommendedName>
    </domain>
</protein>
<evidence type="ECO:0000259" key="11">
    <source>
        <dbReference type="Pfam" id="PF01266"/>
    </source>
</evidence>
<dbReference type="Gene3D" id="3.40.50.150">
    <property type="entry name" value="Vaccinia Virus protein VP39"/>
    <property type="match status" value="1"/>
</dbReference>
<gene>
    <name evidence="13" type="primary">mnmC_1</name>
    <name evidence="10" type="synonym">mnmC</name>
    <name evidence="13" type="ORF">LMG18096_01625</name>
</gene>
<keyword evidence="3 10" id="KW-0285">Flavoprotein</keyword>
<evidence type="ECO:0000256" key="7">
    <source>
        <dbReference type="ARBA" id="ARBA00022827"/>
    </source>
</evidence>
<keyword evidence="14" id="KW-1185">Reference proteome</keyword>
<dbReference type="InterPro" id="IPR017610">
    <property type="entry name" value="tRNA_S-uridine_synth_MnmC_C"/>
</dbReference>
<evidence type="ECO:0000256" key="8">
    <source>
        <dbReference type="ARBA" id="ARBA00023002"/>
    </source>
</evidence>
<dbReference type="PANTHER" id="PTHR13847:SF283">
    <property type="entry name" value="TRNA 5-METHYLAMINOMETHYL-2-THIOURIDINE BIOSYNTHESIS BIFUNCTIONAL PROTEIN MNMC"/>
    <property type="match status" value="1"/>
</dbReference>
<keyword evidence="6 10" id="KW-0819">tRNA processing</keyword>
<dbReference type="GO" id="GO:0016491">
    <property type="term" value="F:oxidoreductase activity"/>
    <property type="evidence" value="ECO:0007669"/>
    <property type="project" value="UniProtKB-UniRule"/>
</dbReference>
<evidence type="ECO:0000256" key="1">
    <source>
        <dbReference type="ARBA" id="ARBA00022490"/>
    </source>
</evidence>
<feature type="domain" description="MnmC-like methyltransferase" evidence="12">
    <location>
        <begin position="155"/>
        <end position="273"/>
    </location>
</feature>
<feature type="region of interest" description="tRNA (mnm(5)s(2)U34)-methyltransferase" evidence="10">
    <location>
        <begin position="1"/>
        <end position="275"/>
    </location>
</feature>
<comment type="catalytic activity">
    <reaction evidence="10">
        <text>5-aminomethyl-2-thiouridine(34) in tRNA + S-adenosyl-L-methionine = 5-methylaminomethyl-2-thiouridine(34) in tRNA + S-adenosyl-L-homocysteine + H(+)</text>
        <dbReference type="Rhea" id="RHEA:19569"/>
        <dbReference type="Rhea" id="RHEA-COMP:10195"/>
        <dbReference type="Rhea" id="RHEA-COMP:10197"/>
        <dbReference type="ChEBI" id="CHEBI:15378"/>
        <dbReference type="ChEBI" id="CHEBI:57856"/>
        <dbReference type="ChEBI" id="CHEBI:59789"/>
        <dbReference type="ChEBI" id="CHEBI:74454"/>
        <dbReference type="ChEBI" id="CHEBI:74455"/>
        <dbReference type="EC" id="2.1.1.61"/>
    </reaction>
</comment>
<evidence type="ECO:0000313" key="14">
    <source>
        <dbReference type="Proteomes" id="UP001189663"/>
    </source>
</evidence>
<comment type="function">
    <text evidence="10">Catalyzes the last two steps in the biosynthesis of 5-methylaminomethyl-2-thiouridine (mnm(5)s(2)U) at the wobble position (U34) in tRNA. Catalyzes the FAD-dependent demodification of cmnm(5)s(2)U34 to nm(5)s(2)U34, followed by the transfer of a methyl group from S-adenosyl-L-methionine to nm(5)s(2)U34, to form mnm(5)s(2)U34.</text>
</comment>
<feature type="region of interest" description="FAD-dependent cmnm(5)s(2)U34 oxidoreductase" evidence="10">
    <location>
        <begin position="298"/>
        <end position="714"/>
    </location>
</feature>
<proteinExistence type="inferred from homology"/>
<sequence>MIVQMVSLEDPGSGLKTADGLLQIKAQGVGGVTIRRFLPGCSMPRGLVLATPQLTSDGTPFSTQYDDVYHSAEGGLAQAHHVFLGGNRLPAAWQGKRTFTIVETGFGQGLNFLATWAAWRDDPQRCARLDFVSIEKHPFDRAGLSIVHPKRGALAPLAEMLRQSWPVPVPGVHRLVFDGGRVTLTLLFGDAMETLPQLSCAADAFYLDGFSPAKNPDLWQPRVFKQLARVARAGATLATYTAAGFVRRGLQEAGFEVHKAPGFGSKRDMTVAQFPTHWRTRRGPAEAPAWSQRHAIVLGAGLAGCSVAERLASRGWRITLIDANDGPGRGTSAHRAAAMHPHVSIDDSVLSRLSRAGNLLARRHWDALDRAGFATGFQPTGVLQLAEHADDAVEQQRIVQALGYPTDYIDWLNVDEAARRVGASVPQGGWWFAQAGWVAPPDVCRANLAAAGTAVDARWNAHVESLRQVGDQWHALDSQGKVIASAPVVVLANSFGAARLAPLTSASLKPVRGQLTDVPVSSLEAGAAWPKTVVCGDGYLLPAESCAKTVRTGSSFQPGESDLAERIADHAANLGRLAQLQPQQSGALAQLDPAALHGYVGVRCVSANRLPLIGPLVDEAAAMAPGFRLRGPHAQLPRLAGLYAALAYGSRGLTWSVLGAELLAAQIDGGPLPLESDLAAALDPGRFTLRALQHRRTQEQAAAPAENEIAGPLD</sequence>
<comment type="similarity">
    <text evidence="10">In the N-terminal section; belongs to the methyltransferase superfamily. tRNA (mnm(5)s(2)U34)-methyltransferase family.</text>
</comment>
<dbReference type="EC" id="2.1.1.61" evidence="10"/>
<dbReference type="InterPro" id="IPR006076">
    <property type="entry name" value="FAD-dep_OxRdtase"/>
</dbReference>
<keyword evidence="1 10" id="KW-0963">Cytoplasm</keyword>
<dbReference type="InterPro" id="IPR029063">
    <property type="entry name" value="SAM-dependent_MTases_sf"/>
</dbReference>
<keyword evidence="2 10" id="KW-0489">Methyltransferase</keyword>